<comment type="function">
    <text evidence="12">Involved in transport of proteins into the mitochondrion. Essential for embryonic development.</text>
</comment>
<dbReference type="SUPFAM" id="SSF47616">
    <property type="entry name" value="GST C-terminal domain-like"/>
    <property type="match status" value="1"/>
</dbReference>
<dbReference type="GeneID" id="103388113"/>
<evidence type="ECO:0000256" key="4">
    <source>
        <dbReference type="ARBA" id="ARBA00022499"/>
    </source>
</evidence>
<keyword evidence="10" id="KW-0496">Mitochondrion</keyword>
<sequence length="327" mass="36971">MAAPEELFCWEGDWGLPSISTECLVVLAYAKFAGAPLSLRKISNPWRSPSGLLPALRTNQKTVLSRPSEIIIHLRKQKYNADFDLSAKEGADSLAFISLMEEKLAPALIYTFWGESANYVEVTRRWHAEHMPFPLRFFLPSWIQSQQLEKLRLLRGDDVLDVSGELEKELYHDAFECMNLLSQRLGSHKFFFGDSPSSLDAYVFGHLAPILKSKLPNGKLQQHLRNLDNLSNFCSNILLLYFPRDPNREGGTSTVTPQPEGGDLDHVPNKRMKQFLSVIVAMGAMLSYALVTGMVSLEHFHTKVQEEPQDSQPITAQHHYQEEEGEG</sequence>
<dbReference type="InterPro" id="IPR040079">
    <property type="entry name" value="Glutathione_S-Trfase"/>
</dbReference>
<evidence type="ECO:0000256" key="1">
    <source>
        <dbReference type="ARBA" id="ARBA00004294"/>
    </source>
</evidence>
<feature type="domain" description="Metaxin glutathione S-transferase" evidence="18">
    <location>
        <begin position="176"/>
        <end position="237"/>
    </location>
</feature>
<comment type="subunit">
    <text evidence="13">Interacts with MTX2/metaxin-2. Associates with the mitochondrial contact site and cristae organizing system (MICOS) complex, composed of at least MICOS10/MIC10, CHCHD3/MIC19, CHCHD6/MIC25, APOOL/MIC27, IMMT/MIC60, APOO/MIC23/MIC26 and QIL1/MIC13. This complex was also known under the names MINOS or MitOS complex. The MICOS complex associates with mitochondrial outer membrane proteins SAMM50, MTX1 and MTX2 (together described as components of the mitochondrial outer membrane sorting assembly machinery (SAM) complex) and DNAJC11, mitochondrial inner membrane protein TMEM11 and with HSPA9. The MICOS and SAM complexes together with DNAJC11 are part of a large protein complex spanning both membranes termed the mitochondrial intermembrane space bridging (MIB) complex. Interacts with ARMC1.</text>
</comment>
<evidence type="ECO:0000256" key="8">
    <source>
        <dbReference type="ARBA" id="ARBA00022927"/>
    </source>
</evidence>
<keyword evidence="9 16" id="KW-1133">Transmembrane helix</keyword>
<feature type="region of interest" description="Disordered" evidence="15">
    <location>
        <begin position="305"/>
        <end position="327"/>
    </location>
</feature>
<comment type="subcellular location">
    <subcellularLocation>
        <location evidence="1 14">Mitochondrion outer membrane</location>
    </subcellularLocation>
</comment>
<dbReference type="InterPro" id="IPR036282">
    <property type="entry name" value="Glutathione-S-Trfase_C_sf"/>
</dbReference>
<dbReference type="Pfam" id="PF10568">
    <property type="entry name" value="Tom37"/>
    <property type="match status" value="1"/>
</dbReference>
<dbReference type="Ensembl" id="ENSCSET00000002018.1">
    <property type="protein sequence ID" value="ENSCSEP00000001983.1"/>
    <property type="gene ID" value="ENSCSEG00000001343.1"/>
</dbReference>
<dbReference type="FunCoup" id="A0A3P8UFM8">
    <property type="interactions" value="1879"/>
</dbReference>
<dbReference type="STRING" id="244447.ENSCSEP00000001983"/>
<dbReference type="RefSeq" id="XP_008321214.1">
    <property type="nucleotide sequence ID" value="XM_008322992.3"/>
</dbReference>
<dbReference type="InterPro" id="IPR019564">
    <property type="entry name" value="Sam37/metaxin_N"/>
</dbReference>
<evidence type="ECO:0000256" key="7">
    <source>
        <dbReference type="ARBA" id="ARBA00022843"/>
    </source>
</evidence>
<dbReference type="SFLD" id="SFLDS00019">
    <property type="entry name" value="Glutathione_Transferase_(cytos"/>
    <property type="match status" value="1"/>
</dbReference>
<evidence type="ECO:0000256" key="10">
    <source>
        <dbReference type="ARBA" id="ARBA00023128"/>
    </source>
</evidence>
<evidence type="ECO:0000256" key="12">
    <source>
        <dbReference type="ARBA" id="ARBA00037753"/>
    </source>
</evidence>
<evidence type="ECO:0000256" key="3">
    <source>
        <dbReference type="ARBA" id="ARBA00022448"/>
    </source>
</evidence>
<dbReference type="GO" id="GO:0007005">
    <property type="term" value="P:mitochondrion organization"/>
    <property type="evidence" value="ECO:0007669"/>
    <property type="project" value="InterPro"/>
</dbReference>
<evidence type="ECO:0000259" key="18">
    <source>
        <dbReference type="Pfam" id="PF17171"/>
    </source>
</evidence>
<keyword evidence="3" id="KW-0813">Transport</keyword>
<evidence type="ECO:0000259" key="17">
    <source>
        <dbReference type="Pfam" id="PF10568"/>
    </source>
</evidence>
<accession>A0A3P8UFM8</accession>
<dbReference type="InterPro" id="IPR033468">
    <property type="entry name" value="Metaxin_GST"/>
</dbReference>
<protein>
    <recommendedName>
        <fullName evidence="14">Metaxin</fullName>
    </recommendedName>
</protein>
<reference evidence="19" key="2">
    <citation type="submission" date="2025-08" db="UniProtKB">
        <authorList>
            <consortium name="Ensembl"/>
        </authorList>
    </citation>
    <scope>IDENTIFICATION</scope>
</reference>
<evidence type="ECO:0000256" key="5">
    <source>
        <dbReference type="ARBA" id="ARBA00022692"/>
    </source>
</evidence>
<keyword evidence="6 14" id="KW-1000">Mitochondrion outer membrane</keyword>
<organism evidence="19 20">
    <name type="scientific">Cynoglossus semilaevis</name>
    <name type="common">Tongue sole</name>
    <dbReference type="NCBI Taxonomy" id="244447"/>
    <lineage>
        <taxon>Eukaryota</taxon>
        <taxon>Metazoa</taxon>
        <taxon>Chordata</taxon>
        <taxon>Craniata</taxon>
        <taxon>Vertebrata</taxon>
        <taxon>Euteleostomi</taxon>
        <taxon>Actinopterygii</taxon>
        <taxon>Neopterygii</taxon>
        <taxon>Teleostei</taxon>
        <taxon>Neoteleostei</taxon>
        <taxon>Acanthomorphata</taxon>
        <taxon>Carangaria</taxon>
        <taxon>Pleuronectiformes</taxon>
        <taxon>Pleuronectoidei</taxon>
        <taxon>Cynoglossidae</taxon>
        <taxon>Cynoglossinae</taxon>
        <taxon>Cynoglossus</taxon>
    </lineage>
</organism>
<dbReference type="OMA" id="PIPFNFY"/>
<dbReference type="GO" id="GO:0015031">
    <property type="term" value="P:protein transport"/>
    <property type="evidence" value="ECO:0007669"/>
    <property type="project" value="UniProtKB-KW"/>
</dbReference>
<dbReference type="CDD" id="cd03078">
    <property type="entry name" value="GST_N_Metaxin1_like"/>
    <property type="match status" value="1"/>
</dbReference>
<dbReference type="InterPro" id="IPR017410">
    <property type="entry name" value="Metaxin1/3"/>
</dbReference>
<keyword evidence="4" id="KW-1017">Isopeptide bond</keyword>
<keyword evidence="20" id="KW-1185">Reference proteome</keyword>
<feature type="transmembrane region" description="Helical" evidence="16">
    <location>
        <begin position="275"/>
        <end position="297"/>
    </location>
</feature>
<dbReference type="AlphaFoldDB" id="A0A3P8UFM8"/>
<keyword evidence="7" id="KW-0832">Ubl conjugation</keyword>
<reference evidence="19 20" key="1">
    <citation type="journal article" date="2014" name="Nat. Genet.">
        <title>Whole-genome sequence of a flatfish provides insights into ZW sex chromosome evolution and adaptation to a benthic lifestyle.</title>
        <authorList>
            <person name="Chen S."/>
            <person name="Zhang G."/>
            <person name="Shao C."/>
            <person name="Huang Q."/>
            <person name="Liu G."/>
            <person name="Zhang P."/>
            <person name="Song W."/>
            <person name="An N."/>
            <person name="Chalopin D."/>
            <person name="Volff J.N."/>
            <person name="Hong Y."/>
            <person name="Li Q."/>
            <person name="Sha Z."/>
            <person name="Zhou H."/>
            <person name="Xie M."/>
            <person name="Yu Q."/>
            <person name="Liu Y."/>
            <person name="Xiang H."/>
            <person name="Wang N."/>
            <person name="Wu K."/>
            <person name="Yang C."/>
            <person name="Zhou Q."/>
            <person name="Liao X."/>
            <person name="Yang L."/>
            <person name="Hu Q."/>
            <person name="Zhang J."/>
            <person name="Meng L."/>
            <person name="Jin L."/>
            <person name="Tian Y."/>
            <person name="Lian J."/>
            <person name="Yang J."/>
            <person name="Miao G."/>
            <person name="Liu S."/>
            <person name="Liang Z."/>
            <person name="Yan F."/>
            <person name="Li Y."/>
            <person name="Sun B."/>
            <person name="Zhang H."/>
            <person name="Zhang J."/>
            <person name="Zhu Y."/>
            <person name="Du M."/>
            <person name="Zhao Y."/>
            <person name="Schartl M."/>
            <person name="Tang Q."/>
            <person name="Wang J."/>
        </authorList>
    </citation>
    <scope>NUCLEOTIDE SEQUENCE</scope>
</reference>
<evidence type="ECO:0000256" key="11">
    <source>
        <dbReference type="ARBA" id="ARBA00023136"/>
    </source>
</evidence>
<dbReference type="Pfam" id="PF17171">
    <property type="entry name" value="GST_C_6"/>
    <property type="match status" value="1"/>
</dbReference>
<dbReference type="GO" id="GO:0001401">
    <property type="term" value="C:SAM complex"/>
    <property type="evidence" value="ECO:0007669"/>
    <property type="project" value="InterPro"/>
</dbReference>
<dbReference type="PANTHER" id="PTHR12289:SF34">
    <property type="entry name" value="METAXIN-1"/>
    <property type="match status" value="1"/>
</dbReference>
<dbReference type="CDD" id="cd03212">
    <property type="entry name" value="GST_C_Metaxin1_3"/>
    <property type="match status" value="1"/>
</dbReference>
<dbReference type="PIRSF" id="PIRSF038150">
    <property type="entry name" value="Metaxin"/>
    <property type="match status" value="1"/>
</dbReference>
<evidence type="ECO:0000313" key="19">
    <source>
        <dbReference type="Ensembl" id="ENSCSEP00000001983.1"/>
    </source>
</evidence>
<dbReference type="SFLD" id="SFLDG01180">
    <property type="entry name" value="SUF1"/>
    <property type="match status" value="1"/>
</dbReference>
<keyword evidence="8" id="KW-0653">Protein transport</keyword>
<dbReference type="OrthoDB" id="5835136at2759"/>
<dbReference type="Proteomes" id="UP000265120">
    <property type="component" value="Chromosome 13"/>
</dbReference>
<evidence type="ECO:0000256" key="15">
    <source>
        <dbReference type="SAM" id="MobiDB-lite"/>
    </source>
</evidence>
<feature type="region of interest" description="Disordered" evidence="15">
    <location>
        <begin position="248"/>
        <end position="267"/>
    </location>
</feature>
<evidence type="ECO:0000256" key="6">
    <source>
        <dbReference type="ARBA" id="ARBA00022787"/>
    </source>
</evidence>
<dbReference type="KEGG" id="csem:103388113"/>
<reference evidence="19" key="3">
    <citation type="submission" date="2025-09" db="UniProtKB">
        <authorList>
            <consortium name="Ensembl"/>
        </authorList>
    </citation>
    <scope>IDENTIFICATION</scope>
</reference>
<feature type="domain" description="Mitochondrial outer membrane transport complex Sam37/metaxin N-terminal" evidence="17">
    <location>
        <begin position="23"/>
        <end position="143"/>
    </location>
</feature>
<dbReference type="InParanoid" id="A0A3P8UFM8"/>
<comment type="similarity">
    <text evidence="2 14">Belongs to the metaxin family.</text>
</comment>
<dbReference type="GeneTree" id="ENSGT00950000182919"/>
<dbReference type="InterPro" id="IPR050931">
    <property type="entry name" value="Mito_Protein_Transport_Metaxin"/>
</dbReference>
<evidence type="ECO:0000256" key="16">
    <source>
        <dbReference type="SAM" id="Phobius"/>
    </source>
</evidence>
<keyword evidence="11 16" id="KW-0472">Membrane</keyword>
<evidence type="ECO:0000256" key="14">
    <source>
        <dbReference type="PIRNR" id="PIRNR038150"/>
    </source>
</evidence>
<name>A0A3P8UFM8_CYNSE</name>
<proteinExistence type="inferred from homology"/>
<dbReference type="PANTHER" id="PTHR12289">
    <property type="entry name" value="METAXIN RELATED"/>
    <property type="match status" value="1"/>
</dbReference>
<keyword evidence="5 16" id="KW-0812">Transmembrane</keyword>
<evidence type="ECO:0000256" key="9">
    <source>
        <dbReference type="ARBA" id="ARBA00022989"/>
    </source>
</evidence>
<evidence type="ECO:0000313" key="20">
    <source>
        <dbReference type="Proteomes" id="UP000265120"/>
    </source>
</evidence>
<evidence type="ECO:0000256" key="2">
    <source>
        <dbReference type="ARBA" id="ARBA00009170"/>
    </source>
</evidence>
<evidence type="ECO:0000256" key="13">
    <source>
        <dbReference type="ARBA" id="ARBA00046575"/>
    </source>
</evidence>